<evidence type="ECO:0000313" key="11">
    <source>
        <dbReference type="Proteomes" id="UP001159370"/>
    </source>
</evidence>
<dbReference type="NCBIfam" id="NF008825">
    <property type="entry name" value="PRK11875.1"/>
    <property type="match status" value="1"/>
</dbReference>
<dbReference type="AlphaFoldDB" id="A0AA43GXX0"/>
<sequence>MESVAYILIFALALGVLFFSIAFREPPRIEKKEEK</sequence>
<keyword evidence="7 8" id="KW-0604">Photosystem II</keyword>
<name>A0AA43GXX0_9CYAN</name>
<reference evidence="10 11" key="1">
    <citation type="journal article" date="2023" name="J. Phycol.">
        <title>Chrysosporum ovalisporum is synonymous with the true-branching cyanobacterium Umezakia natans (Nostocales/Aphanizomenonaceae).</title>
        <authorList>
            <person name="McGregor G.B."/>
            <person name="Sendall B.C."/>
            <person name="Niiyama Y."/>
            <person name="Tuji A."/>
            <person name="Willis A."/>
        </authorList>
    </citation>
    <scope>NUCLEOTIDE SEQUENCE [LARGE SCALE GENOMIC DNA]</scope>
    <source>
        <strain evidence="10 11">FSS-62</strain>
    </source>
</reference>
<evidence type="ECO:0000313" key="10">
    <source>
        <dbReference type="EMBL" id="MDH6063684.1"/>
    </source>
</evidence>
<dbReference type="InterPro" id="IPR037268">
    <property type="entry name" value="PSII_PsbT_sf"/>
</dbReference>
<comment type="subcellular location">
    <subcellularLocation>
        <location evidence="8">Cellular thylakoid membrane</location>
        <topology evidence="8">Single-pass membrane protein</topology>
    </subcellularLocation>
</comment>
<keyword evidence="4 8" id="KW-1133">Transmembrane helix</keyword>
<dbReference type="Pfam" id="PF01405">
    <property type="entry name" value="PsbT"/>
    <property type="match status" value="1"/>
</dbReference>
<evidence type="ECO:0000256" key="1">
    <source>
        <dbReference type="ARBA" id="ARBA00008658"/>
    </source>
</evidence>
<dbReference type="InterPro" id="IPR001743">
    <property type="entry name" value="PSII_PsbT"/>
</dbReference>
<evidence type="ECO:0000256" key="7">
    <source>
        <dbReference type="ARBA" id="ARBA00023276"/>
    </source>
</evidence>
<evidence type="ECO:0000256" key="2">
    <source>
        <dbReference type="ARBA" id="ARBA00022531"/>
    </source>
</evidence>
<dbReference type="GO" id="GO:0009539">
    <property type="term" value="C:photosystem II reaction center"/>
    <property type="evidence" value="ECO:0007669"/>
    <property type="project" value="InterPro"/>
</dbReference>
<dbReference type="PANTHER" id="PTHR36411:SF2">
    <property type="entry name" value="PHOTOSYSTEM II REACTION CENTER PROTEIN T"/>
    <property type="match status" value="1"/>
</dbReference>
<comment type="caution">
    <text evidence="10">The sequence shown here is derived from an EMBL/GenBank/DDBJ whole genome shotgun (WGS) entry which is preliminary data.</text>
</comment>
<dbReference type="PANTHER" id="PTHR36411">
    <property type="match status" value="1"/>
</dbReference>
<dbReference type="SUPFAM" id="SSF161029">
    <property type="entry name" value="Photosystem II reaction center protein T, PsbT"/>
    <property type="match status" value="1"/>
</dbReference>
<dbReference type="HAMAP" id="MF_00808">
    <property type="entry name" value="PSII_PsbT"/>
    <property type="match status" value="1"/>
</dbReference>
<dbReference type="GeneID" id="83683488"/>
<evidence type="ECO:0000256" key="6">
    <source>
        <dbReference type="ARBA" id="ARBA00023136"/>
    </source>
</evidence>
<evidence type="ECO:0000256" key="9">
    <source>
        <dbReference type="SAM" id="Phobius"/>
    </source>
</evidence>
<evidence type="ECO:0000256" key="5">
    <source>
        <dbReference type="ARBA" id="ARBA00023078"/>
    </source>
</evidence>
<proteinExistence type="inferred from homology"/>
<dbReference type="GO" id="GO:0015979">
    <property type="term" value="P:photosynthesis"/>
    <property type="evidence" value="ECO:0007669"/>
    <property type="project" value="UniProtKB-UniRule"/>
</dbReference>
<comment type="similarity">
    <text evidence="1 8">Belongs to the PsbT family.</text>
</comment>
<organism evidence="10 11">
    <name type="scientific">Umezakia ovalisporum FSS-62</name>
    <dbReference type="NCBI Taxonomy" id="2971776"/>
    <lineage>
        <taxon>Bacteria</taxon>
        <taxon>Bacillati</taxon>
        <taxon>Cyanobacteriota</taxon>
        <taxon>Cyanophyceae</taxon>
        <taxon>Nostocales</taxon>
        <taxon>Nodulariaceae</taxon>
        <taxon>Umezakia</taxon>
    </lineage>
</organism>
<comment type="subunit">
    <text evidence="8">PSII is composed of 1 copy each of membrane proteins PsbA, PsbB, PsbC, PsbD, PsbE, PsbF, PsbH, PsbI, PsbJ, PsbK, PsbL, PsbM, PsbT, PsbX, PsbY, PsbZ, Psb30/Ycf12, peripheral proteins PsbO, CyanoQ (PsbQ), PsbU, PsbV and a large number of cofactors. It forms dimeric complexes.</text>
</comment>
<feature type="transmembrane region" description="Helical" evidence="9">
    <location>
        <begin position="6"/>
        <end position="23"/>
    </location>
</feature>
<dbReference type="EMBL" id="JANQDL010000053">
    <property type="protein sequence ID" value="MDH6063684.1"/>
    <property type="molecule type" value="Genomic_DNA"/>
</dbReference>
<comment type="function">
    <text evidence="8">Found at the monomer-monomer interface of the photosystem II (PS II) dimer, plays a role in assembly and dimerization of PSII. PSII is a light-driven water plastoquinone oxidoreductase, using light energy to abstract electrons from H(2)O, generating a proton gradient subsequently used for ATP formation.</text>
</comment>
<keyword evidence="3 8" id="KW-0812">Transmembrane</keyword>
<protein>
    <recommendedName>
        <fullName evidence="8">Photosystem II reaction center protein T</fullName>
        <shortName evidence="8">PSII-T</shortName>
    </recommendedName>
</protein>
<keyword evidence="6 8" id="KW-0472">Membrane</keyword>
<accession>A0AA43GXX0</accession>
<dbReference type="RefSeq" id="WP_280650908.1">
    <property type="nucleotide sequence ID" value="NZ_JANQDL010000053.1"/>
</dbReference>
<evidence type="ECO:0000256" key="4">
    <source>
        <dbReference type="ARBA" id="ARBA00022989"/>
    </source>
</evidence>
<evidence type="ECO:0000256" key="8">
    <source>
        <dbReference type="HAMAP-Rule" id="MF_00808"/>
    </source>
</evidence>
<keyword evidence="2 8" id="KW-0602">Photosynthesis</keyword>
<evidence type="ECO:0000256" key="3">
    <source>
        <dbReference type="ARBA" id="ARBA00022692"/>
    </source>
</evidence>
<dbReference type="Proteomes" id="UP001159370">
    <property type="component" value="Unassembled WGS sequence"/>
</dbReference>
<dbReference type="GO" id="GO:0031676">
    <property type="term" value="C:plasma membrane-derived thylakoid membrane"/>
    <property type="evidence" value="ECO:0007669"/>
    <property type="project" value="UniProtKB-SubCell"/>
</dbReference>
<keyword evidence="5 8" id="KW-0793">Thylakoid</keyword>
<gene>
    <name evidence="8" type="primary">psbT</name>
    <name evidence="10" type="ORF">NWP23_07860</name>
</gene>